<proteinExistence type="predicted"/>
<sequence length="112" mass="12880">MLSNNEISIGFRRDVFLYIDKEAFHSRETARLYVWLAEPESEPEYEAGSGTEAQPEVLQPLKVDIKHTTPTLFARLVQRDLQGEARRTLYRYTSELSRLHAAPDANWEGDGI</sequence>
<evidence type="ECO:0000313" key="2">
    <source>
        <dbReference type="Proteomes" id="UP000326950"/>
    </source>
</evidence>
<accession>A0A5N6UXP9</accession>
<keyword evidence="2" id="KW-1185">Reference proteome</keyword>
<name>A0A5N6UXP9_ASPTM</name>
<dbReference type="AlphaFoldDB" id="A0A5N6UXP9"/>
<gene>
    <name evidence="1" type="ORF">BDV40DRAFT_299562</name>
</gene>
<dbReference type="OrthoDB" id="4424523at2759"/>
<dbReference type="Proteomes" id="UP000326950">
    <property type="component" value="Unassembled WGS sequence"/>
</dbReference>
<organism evidence="1 2">
    <name type="scientific">Aspergillus tamarii</name>
    <dbReference type="NCBI Taxonomy" id="41984"/>
    <lineage>
        <taxon>Eukaryota</taxon>
        <taxon>Fungi</taxon>
        <taxon>Dikarya</taxon>
        <taxon>Ascomycota</taxon>
        <taxon>Pezizomycotina</taxon>
        <taxon>Eurotiomycetes</taxon>
        <taxon>Eurotiomycetidae</taxon>
        <taxon>Eurotiales</taxon>
        <taxon>Aspergillaceae</taxon>
        <taxon>Aspergillus</taxon>
        <taxon>Aspergillus subgen. Circumdati</taxon>
    </lineage>
</organism>
<reference evidence="1 2" key="1">
    <citation type="submission" date="2019-04" db="EMBL/GenBank/DDBJ databases">
        <title>Friends and foes A comparative genomics study of 23 Aspergillus species from section Flavi.</title>
        <authorList>
            <consortium name="DOE Joint Genome Institute"/>
            <person name="Kjaerbolling I."/>
            <person name="Vesth T."/>
            <person name="Frisvad J.C."/>
            <person name="Nybo J.L."/>
            <person name="Theobald S."/>
            <person name="Kildgaard S."/>
            <person name="Isbrandt T."/>
            <person name="Kuo A."/>
            <person name="Sato A."/>
            <person name="Lyhne E.K."/>
            <person name="Kogle M.E."/>
            <person name="Wiebenga A."/>
            <person name="Kun R.S."/>
            <person name="Lubbers R.J."/>
            <person name="Makela M.R."/>
            <person name="Barry K."/>
            <person name="Chovatia M."/>
            <person name="Clum A."/>
            <person name="Daum C."/>
            <person name="Haridas S."/>
            <person name="He G."/>
            <person name="LaButti K."/>
            <person name="Lipzen A."/>
            <person name="Mondo S."/>
            <person name="Riley R."/>
            <person name="Salamov A."/>
            <person name="Simmons B.A."/>
            <person name="Magnuson J.K."/>
            <person name="Henrissat B."/>
            <person name="Mortensen U.H."/>
            <person name="Larsen T.O."/>
            <person name="Devries R.P."/>
            <person name="Grigoriev I.V."/>
            <person name="Machida M."/>
            <person name="Baker S.E."/>
            <person name="Andersen M.R."/>
        </authorList>
    </citation>
    <scope>NUCLEOTIDE SEQUENCE [LARGE SCALE GENOMIC DNA]</scope>
    <source>
        <strain evidence="1 2">CBS 117626</strain>
    </source>
</reference>
<dbReference type="EMBL" id="ML738618">
    <property type="protein sequence ID" value="KAE8163427.1"/>
    <property type="molecule type" value="Genomic_DNA"/>
</dbReference>
<evidence type="ECO:0000313" key="1">
    <source>
        <dbReference type="EMBL" id="KAE8163427.1"/>
    </source>
</evidence>
<protein>
    <submittedName>
        <fullName evidence="1">Uncharacterized protein</fullName>
    </submittedName>
</protein>